<evidence type="ECO:0000256" key="3">
    <source>
        <dbReference type="ARBA" id="ARBA00022692"/>
    </source>
</evidence>
<dbReference type="PANTHER" id="PTHR43840">
    <property type="entry name" value="MITOCHONDRIAL METAL TRANSPORTER 1-RELATED"/>
    <property type="match status" value="1"/>
</dbReference>
<dbReference type="Gene3D" id="3.30.70.1350">
    <property type="entry name" value="Cation efflux protein, cytoplasmic domain"/>
    <property type="match status" value="3"/>
</dbReference>
<evidence type="ECO:0000256" key="2">
    <source>
        <dbReference type="ARBA" id="ARBA00022448"/>
    </source>
</evidence>
<accession>A0A2K5ASY9</accession>
<protein>
    <submittedName>
        <fullName evidence="10">Putative Cation diffusion facilitator family transporter</fullName>
    </submittedName>
</protein>
<dbReference type="Gene3D" id="1.20.1510.10">
    <property type="entry name" value="Cation efflux protein transmembrane domain"/>
    <property type="match status" value="1"/>
</dbReference>
<feature type="transmembrane region" description="Helical" evidence="7">
    <location>
        <begin position="147"/>
        <end position="168"/>
    </location>
</feature>
<feature type="transmembrane region" description="Helical" evidence="7">
    <location>
        <begin position="174"/>
        <end position="197"/>
    </location>
</feature>
<dbReference type="InterPro" id="IPR027470">
    <property type="entry name" value="Cation_efflux_CTD"/>
</dbReference>
<keyword evidence="5 7" id="KW-0472">Membrane</keyword>
<dbReference type="InterPro" id="IPR002524">
    <property type="entry name" value="Cation_efflux"/>
</dbReference>
<evidence type="ECO:0000256" key="5">
    <source>
        <dbReference type="ARBA" id="ARBA00023136"/>
    </source>
</evidence>
<sequence>MLKPVKRMEQKSALSLSLIAIASVALFEIIAGIASNSMAVLSDGIHASFDALLTAILLIMLSMSMKPRDMEHTYGHGRLETLAGLIGGIALFIVAIFIVRESLFRIVGAEGIVPSMLAFYAVTVAICVAVFRAVVLAYSMHGMSTRVGFYDAIADLGSSVLALIGFILASNGLYAADGLASIALAGMIIFLTSRLVYSSAMELTDAIDPSLVEKARRAILSIDGVKYCKDIRMRKVGRDVLADVTVVLEGSITFSRAHAISSEVEHAVMRVAKASRVMVHFEPEYEHMPIEHIIADIASGVNGVKDVHNVVVSRERVRKKNVNSSEDKAKDRSKDKDGSYNNDDNDNGDAIEALIVSMHVQVDRNLRLDEAHKVADMVEYEVKRRVKGIRDVMVHIEPIMPKMDMVEELRDGVLEARIRSIASEQGVRQISRIGVYRCNDMLTRIDMHCSIDADTSIEEAHEIISRLERRIRDELNAIAMIHVEPYGYDNTSRSMQINRKG</sequence>
<evidence type="ECO:0000256" key="1">
    <source>
        <dbReference type="ARBA" id="ARBA00004141"/>
    </source>
</evidence>
<evidence type="ECO:0000313" key="10">
    <source>
        <dbReference type="EMBL" id="SPC34762.1"/>
    </source>
</evidence>
<keyword evidence="3 7" id="KW-0812">Transmembrane</keyword>
<dbReference type="GeneID" id="41595590"/>
<feature type="compositionally biased region" description="Basic and acidic residues" evidence="6">
    <location>
        <begin position="325"/>
        <end position="338"/>
    </location>
</feature>
<dbReference type="Pfam" id="PF16916">
    <property type="entry name" value="ZT_dimer"/>
    <property type="match status" value="3"/>
</dbReference>
<dbReference type="SUPFAM" id="SSF161111">
    <property type="entry name" value="Cation efflux protein transmembrane domain-like"/>
    <property type="match status" value="1"/>
</dbReference>
<feature type="domain" description="Cation efflux protein cytoplasmic" evidence="9">
    <location>
        <begin position="420"/>
        <end position="486"/>
    </location>
</feature>
<keyword evidence="4 7" id="KW-1133">Transmembrane helix</keyword>
<evidence type="ECO:0000259" key="9">
    <source>
        <dbReference type="Pfam" id="PF16916"/>
    </source>
</evidence>
<gene>
    <name evidence="10" type="ORF">NCAV_1598</name>
</gene>
<evidence type="ECO:0000256" key="6">
    <source>
        <dbReference type="SAM" id="MobiDB-lite"/>
    </source>
</evidence>
<feature type="domain" description="Cation efflux protein cytoplasmic" evidence="9">
    <location>
        <begin position="354"/>
        <end position="398"/>
    </location>
</feature>
<dbReference type="InterPro" id="IPR027469">
    <property type="entry name" value="Cation_efflux_TMD_sf"/>
</dbReference>
<reference evidence="11" key="1">
    <citation type="submission" date="2018-01" db="EMBL/GenBank/DDBJ databases">
        <authorList>
            <person name="Kerou L M."/>
        </authorList>
    </citation>
    <scope>NUCLEOTIDE SEQUENCE [LARGE SCALE GENOMIC DNA]</scope>
    <source>
        <strain evidence="11">SCU2</strain>
    </source>
</reference>
<evidence type="ECO:0000256" key="4">
    <source>
        <dbReference type="ARBA" id="ARBA00022989"/>
    </source>
</evidence>
<feature type="domain" description="Cation efflux protein cytoplasmic" evidence="9">
    <location>
        <begin position="209"/>
        <end position="284"/>
    </location>
</feature>
<dbReference type="PANTHER" id="PTHR43840:SF15">
    <property type="entry name" value="MITOCHONDRIAL METAL TRANSPORTER 1-RELATED"/>
    <property type="match status" value="1"/>
</dbReference>
<name>A0A2K5ASY9_9ARCH</name>
<dbReference type="NCBIfam" id="TIGR01297">
    <property type="entry name" value="CDF"/>
    <property type="match status" value="1"/>
</dbReference>
<feature type="region of interest" description="Disordered" evidence="6">
    <location>
        <begin position="315"/>
        <end position="345"/>
    </location>
</feature>
<evidence type="ECO:0000259" key="8">
    <source>
        <dbReference type="Pfam" id="PF01545"/>
    </source>
</evidence>
<evidence type="ECO:0000313" key="11">
    <source>
        <dbReference type="Proteomes" id="UP000236248"/>
    </source>
</evidence>
<feature type="transmembrane region" description="Helical" evidence="7">
    <location>
        <begin position="12"/>
        <end position="34"/>
    </location>
</feature>
<dbReference type="RefSeq" id="WP_103286638.1">
    <property type="nucleotide sequence ID" value="NZ_LT981265.1"/>
</dbReference>
<feature type="domain" description="Cation efflux protein transmembrane" evidence="8">
    <location>
        <begin position="16"/>
        <end position="203"/>
    </location>
</feature>
<dbReference type="InterPro" id="IPR050291">
    <property type="entry name" value="CDF_Transporter"/>
</dbReference>
<dbReference type="GO" id="GO:0008324">
    <property type="term" value="F:monoatomic cation transmembrane transporter activity"/>
    <property type="evidence" value="ECO:0007669"/>
    <property type="project" value="InterPro"/>
</dbReference>
<proteinExistence type="predicted"/>
<dbReference type="InterPro" id="IPR058533">
    <property type="entry name" value="Cation_efflux_TM"/>
</dbReference>
<dbReference type="GO" id="GO:0016020">
    <property type="term" value="C:membrane"/>
    <property type="evidence" value="ECO:0007669"/>
    <property type="project" value="UniProtKB-SubCell"/>
</dbReference>
<evidence type="ECO:0000256" key="7">
    <source>
        <dbReference type="SAM" id="Phobius"/>
    </source>
</evidence>
<dbReference type="SUPFAM" id="SSF160240">
    <property type="entry name" value="Cation efflux protein cytoplasmic domain-like"/>
    <property type="match status" value="3"/>
</dbReference>
<dbReference type="EMBL" id="LT981265">
    <property type="protein sequence ID" value="SPC34762.1"/>
    <property type="molecule type" value="Genomic_DNA"/>
</dbReference>
<organism evidence="10 11">
    <name type="scientific">Candidatus Nitrosocaldus cavascurensis</name>
    <dbReference type="NCBI Taxonomy" id="2058097"/>
    <lineage>
        <taxon>Archaea</taxon>
        <taxon>Nitrososphaerota</taxon>
        <taxon>Nitrososphaeria</taxon>
        <taxon>Candidatus Nitrosocaldales</taxon>
        <taxon>Candidatus Nitrosocaldaceae</taxon>
        <taxon>Candidatus Nitrosocaldus</taxon>
    </lineage>
</organism>
<dbReference type="Proteomes" id="UP000236248">
    <property type="component" value="Chromosome NCAV"/>
</dbReference>
<feature type="transmembrane region" description="Helical" evidence="7">
    <location>
        <begin position="112"/>
        <end position="135"/>
    </location>
</feature>
<dbReference type="InterPro" id="IPR036837">
    <property type="entry name" value="Cation_efflux_CTD_sf"/>
</dbReference>
<keyword evidence="2" id="KW-0813">Transport</keyword>
<feature type="transmembrane region" description="Helical" evidence="7">
    <location>
        <begin position="40"/>
        <end position="61"/>
    </location>
</feature>
<feature type="transmembrane region" description="Helical" evidence="7">
    <location>
        <begin position="82"/>
        <end position="100"/>
    </location>
</feature>
<comment type="subcellular location">
    <subcellularLocation>
        <location evidence="1">Membrane</location>
        <topology evidence="1">Multi-pass membrane protein</topology>
    </subcellularLocation>
</comment>
<dbReference type="KEGG" id="ncv:NCAV_1598"/>
<dbReference type="Pfam" id="PF01545">
    <property type="entry name" value="Cation_efflux"/>
    <property type="match status" value="1"/>
</dbReference>
<dbReference type="AlphaFoldDB" id="A0A2K5ASY9"/>
<keyword evidence="11" id="KW-1185">Reference proteome</keyword>